<proteinExistence type="predicted"/>
<dbReference type="OMA" id="APMHESP"/>
<evidence type="ECO:0000313" key="12">
    <source>
        <dbReference type="Proteomes" id="UP000887568"/>
    </source>
</evidence>
<evidence type="ECO:0000256" key="4">
    <source>
        <dbReference type="ARBA" id="ARBA00023040"/>
    </source>
</evidence>
<dbReference type="GO" id="GO:0016020">
    <property type="term" value="C:membrane"/>
    <property type="evidence" value="ECO:0007669"/>
    <property type="project" value="UniProtKB-SubCell"/>
</dbReference>
<dbReference type="Proteomes" id="UP000887568">
    <property type="component" value="Unplaced"/>
</dbReference>
<keyword evidence="4" id="KW-0297">G-protein coupled receptor</keyword>
<dbReference type="Gene3D" id="1.20.1070.10">
    <property type="entry name" value="Rhodopsin 7-helix transmembrane proteins"/>
    <property type="match status" value="2"/>
</dbReference>
<dbReference type="AlphaFoldDB" id="A0A914A451"/>
<accession>A0A914A451</accession>
<dbReference type="EnsemblMetazoa" id="XM_038202704.1">
    <property type="protein sequence ID" value="XP_038058632.1"/>
    <property type="gene ID" value="LOC119729922"/>
</dbReference>
<evidence type="ECO:0000259" key="10">
    <source>
        <dbReference type="PROSITE" id="PS50262"/>
    </source>
</evidence>
<dbReference type="GO" id="GO:0004930">
    <property type="term" value="F:G protein-coupled receptor activity"/>
    <property type="evidence" value="ECO:0007669"/>
    <property type="project" value="UniProtKB-KW"/>
</dbReference>
<feature type="transmembrane region" description="Helical" evidence="9">
    <location>
        <begin position="43"/>
        <end position="67"/>
    </location>
</feature>
<feature type="transmembrane region" description="Helical" evidence="9">
    <location>
        <begin position="338"/>
        <end position="364"/>
    </location>
</feature>
<evidence type="ECO:0000256" key="1">
    <source>
        <dbReference type="ARBA" id="ARBA00004141"/>
    </source>
</evidence>
<evidence type="ECO:0000256" key="8">
    <source>
        <dbReference type="SAM" id="MobiDB-lite"/>
    </source>
</evidence>
<feature type="compositionally biased region" description="Polar residues" evidence="8">
    <location>
        <begin position="314"/>
        <end position="329"/>
    </location>
</feature>
<dbReference type="CDD" id="cd00637">
    <property type="entry name" value="7tm_classA_rhodopsin-like"/>
    <property type="match status" value="1"/>
</dbReference>
<dbReference type="PROSITE" id="PS50262">
    <property type="entry name" value="G_PROTEIN_RECEP_F1_2"/>
    <property type="match status" value="1"/>
</dbReference>
<evidence type="ECO:0000256" key="9">
    <source>
        <dbReference type="SAM" id="Phobius"/>
    </source>
</evidence>
<organism evidence="11 12">
    <name type="scientific">Patiria miniata</name>
    <name type="common">Bat star</name>
    <name type="synonym">Asterina miniata</name>
    <dbReference type="NCBI Taxonomy" id="46514"/>
    <lineage>
        <taxon>Eukaryota</taxon>
        <taxon>Metazoa</taxon>
        <taxon>Echinodermata</taxon>
        <taxon>Eleutherozoa</taxon>
        <taxon>Asterozoa</taxon>
        <taxon>Asteroidea</taxon>
        <taxon>Valvatacea</taxon>
        <taxon>Valvatida</taxon>
        <taxon>Asterinidae</taxon>
        <taxon>Patiria</taxon>
    </lineage>
</organism>
<dbReference type="Pfam" id="PF00001">
    <property type="entry name" value="7tm_1"/>
    <property type="match status" value="1"/>
</dbReference>
<feature type="transmembrane region" description="Helical" evidence="9">
    <location>
        <begin position="6"/>
        <end position="31"/>
    </location>
</feature>
<evidence type="ECO:0000256" key="6">
    <source>
        <dbReference type="ARBA" id="ARBA00023170"/>
    </source>
</evidence>
<dbReference type="InterPro" id="IPR017452">
    <property type="entry name" value="GPCR_Rhodpsn_7TM"/>
</dbReference>
<evidence type="ECO:0000256" key="2">
    <source>
        <dbReference type="ARBA" id="ARBA00022692"/>
    </source>
</evidence>
<comment type="subcellular location">
    <subcellularLocation>
        <location evidence="1">Membrane</location>
        <topology evidence="1">Multi-pass membrane protein</topology>
    </subcellularLocation>
</comment>
<feature type="domain" description="G-protein coupled receptors family 1 profile" evidence="10">
    <location>
        <begin position="24"/>
        <end position="396"/>
    </location>
</feature>
<evidence type="ECO:0000256" key="5">
    <source>
        <dbReference type="ARBA" id="ARBA00023136"/>
    </source>
</evidence>
<keyword evidence="2 9" id="KW-0812">Transmembrane</keyword>
<dbReference type="PANTHER" id="PTHR24238">
    <property type="entry name" value="G-PROTEIN COUPLED RECEPTOR"/>
    <property type="match status" value="1"/>
</dbReference>
<dbReference type="PANTHER" id="PTHR24238:SF47">
    <property type="entry name" value="ECDYSTEROIDS_DOPAMINE RECEPTOR-RELATED"/>
    <property type="match status" value="1"/>
</dbReference>
<feature type="transmembrane region" description="Helical" evidence="9">
    <location>
        <begin position="125"/>
        <end position="144"/>
    </location>
</feature>
<dbReference type="InterPro" id="IPR000276">
    <property type="entry name" value="GPCR_Rhodpsn"/>
</dbReference>
<name>A0A914A451_PATMI</name>
<feature type="region of interest" description="Disordered" evidence="8">
    <location>
        <begin position="286"/>
        <end position="329"/>
    </location>
</feature>
<reference evidence="11" key="1">
    <citation type="submission" date="2022-11" db="UniProtKB">
        <authorList>
            <consortium name="EnsemblMetazoa"/>
        </authorList>
    </citation>
    <scope>IDENTIFICATION</scope>
</reference>
<feature type="transmembrane region" description="Helical" evidence="9">
    <location>
        <begin position="164"/>
        <end position="189"/>
    </location>
</feature>
<feature type="transmembrane region" description="Helical" evidence="9">
    <location>
        <begin position="376"/>
        <end position="399"/>
    </location>
</feature>
<dbReference type="OrthoDB" id="9835842at2759"/>
<sequence length="423" mass="47097">MYLDSVWWFRVTLEGAVFLIGVPGNLLIIHVYASKRTKVTPHVFIIGLAVADFTVCLLRMIALVQLFPPIDTFRATSQFFCRVPPSIDVWPKYTSILLTTAVAVDRYLAICRPHGRRMTVRQARHAVYACFAVSVVVTLSYLFMHGVAPLHEGTTSCQFLVPPAVITTAFISLMISFVISCVIIVVLYVKIYRKVNRMAKVRPGNTVHRCASHASSRVSHDDSTARAGGITPNRLIAAASRKTNPEIQQDKSVDELKARVMPHQPQPEPRTSAWNADHQMEELPILKPPTEPTVPSISSTITSNNTSIASPSPQATKIDTGTKSDQSNAPQFHKKTTLMLLLSTIVFIVTLVPVCIVMLAYPFILPLLAHNEAFRFLVNVASYLNLVNNAANPVLFSFVSRRFREDMKRSLRKLCRGGGRFRD</sequence>
<keyword evidence="5 9" id="KW-0472">Membrane</keyword>
<dbReference type="RefSeq" id="XP_038058632.1">
    <property type="nucleotide sequence ID" value="XM_038202704.1"/>
</dbReference>
<evidence type="ECO:0000256" key="3">
    <source>
        <dbReference type="ARBA" id="ARBA00022989"/>
    </source>
</evidence>
<keyword evidence="7" id="KW-0807">Transducer</keyword>
<evidence type="ECO:0000256" key="7">
    <source>
        <dbReference type="ARBA" id="ARBA00023224"/>
    </source>
</evidence>
<feature type="compositionally biased region" description="Low complexity" evidence="8">
    <location>
        <begin position="293"/>
        <end position="313"/>
    </location>
</feature>
<dbReference type="PRINTS" id="PR00237">
    <property type="entry name" value="GPCRRHODOPSN"/>
</dbReference>
<keyword evidence="3 9" id="KW-1133">Transmembrane helix</keyword>
<evidence type="ECO:0000313" key="11">
    <source>
        <dbReference type="EnsemblMetazoa" id="XP_038058632.1"/>
    </source>
</evidence>
<keyword evidence="6" id="KW-0675">Receptor</keyword>
<keyword evidence="12" id="KW-1185">Reference proteome</keyword>
<dbReference type="SUPFAM" id="SSF81321">
    <property type="entry name" value="Family A G protein-coupled receptor-like"/>
    <property type="match status" value="1"/>
</dbReference>
<protein>
    <recommendedName>
        <fullName evidence="10">G-protein coupled receptors family 1 profile domain-containing protein</fullName>
    </recommendedName>
</protein>
<dbReference type="GeneID" id="119729922"/>